<proteinExistence type="predicted"/>
<evidence type="ECO:0000313" key="2">
    <source>
        <dbReference type="Proteomes" id="UP000832011"/>
    </source>
</evidence>
<dbReference type="Proteomes" id="UP000832011">
    <property type="component" value="Chromosome"/>
</dbReference>
<protein>
    <submittedName>
        <fullName evidence="1">Uncharacterized protein</fullName>
    </submittedName>
</protein>
<dbReference type="RefSeq" id="WP_058304765.1">
    <property type="nucleotide sequence ID" value="NZ_CABKVG010000004.1"/>
</dbReference>
<organism evidence="1 2">
    <name type="scientific">Vitreoscilla massiliensis</name>
    <dbReference type="NCBI Taxonomy" id="1689272"/>
    <lineage>
        <taxon>Bacteria</taxon>
        <taxon>Pseudomonadati</taxon>
        <taxon>Pseudomonadota</taxon>
        <taxon>Betaproteobacteria</taxon>
        <taxon>Neisseriales</taxon>
        <taxon>Neisseriaceae</taxon>
        <taxon>Vitreoscilla</taxon>
    </lineage>
</organism>
<keyword evidence="2" id="KW-1185">Reference proteome</keyword>
<evidence type="ECO:0000313" key="1">
    <source>
        <dbReference type="EMBL" id="UOO91191.1"/>
    </source>
</evidence>
<gene>
    <name evidence="1" type="ORF">LVJ82_09595</name>
</gene>
<sequence>MQYRSTSSTQLEIWIPELDVRTAMSVHDSQYLRKSRSADGQGLKIKVAVSPVAYVFSAYGFYYD</sequence>
<reference evidence="1 2" key="1">
    <citation type="journal article" date="2022" name="Res Sq">
        <title>Evolution of multicellular longitudinally dividing oral cavity symbionts (Neisseriaceae).</title>
        <authorList>
            <person name="Nyongesa S."/>
            <person name="Weber P."/>
            <person name="Bernet E."/>
            <person name="Pullido F."/>
            <person name="Nieckarz M."/>
            <person name="Delaby M."/>
            <person name="Nieves C."/>
            <person name="Viehboeck T."/>
            <person name="Krause N."/>
            <person name="Rivera-Millot A."/>
            <person name="Nakamura A."/>
            <person name="Vischer N."/>
            <person name="VanNieuwenhze M."/>
            <person name="Brun Y."/>
            <person name="Cava F."/>
            <person name="Bulgheresi S."/>
            <person name="Veyrier F."/>
        </authorList>
    </citation>
    <scope>NUCLEOTIDE SEQUENCE [LARGE SCALE GENOMIC DNA]</scope>
    <source>
        <strain evidence="1 2">SN4</strain>
    </source>
</reference>
<accession>A0ABY4E780</accession>
<dbReference type="EMBL" id="CP091511">
    <property type="protein sequence ID" value="UOO91191.1"/>
    <property type="molecule type" value="Genomic_DNA"/>
</dbReference>
<name>A0ABY4E780_9NEIS</name>